<comment type="caution">
    <text evidence="4">The sequence shown here is derived from an EMBL/GenBank/DDBJ whole genome shotgun (WGS) entry which is preliminary data.</text>
</comment>
<proteinExistence type="inferred from homology"/>
<dbReference type="PANTHER" id="PTHR48081">
    <property type="entry name" value="AB HYDROLASE SUPERFAMILY PROTEIN C4A8.06C"/>
    <property type="match status" value="1"/>
</dbReference>
<reference evidence="4 5" key="1">
    <citation type="journal article" date="2014" name="Int. J. Syst. Evol. Microbiol.">
        <title>Phaeodactylibacter xiamenensis gen. nov., sp. nov., a member of the family Saprospiraceae isolated from the marine alga Phaeodactylum tricornutum.</title>
        <authorList>
            <person name="Chen Z.Jr."/>
            <person name="Lei X."/>
            <person name="Lai Q."/>
            <person name="Li Y."/>
            <person name="Zhang B."/>
            <person name="Zhang J."/>
            <person name="Zhang H."/>
            <person name="Yang L."/>
            <person name="Zheng W."/>
            <person name="Tian Y."/>
            <person name="Yu Z."/>
            <person name="Xu H.Jr."/>
            <person name="Zheng T."/>
        </authorList>
    </citation>
    <scope>NUCLEOTIDE SEQUENCE [LARGE SCALE GENOMIC DNA]</scope>
    <source>
        <strain evidence="4 5">KD52</strain>
    </source>
</reference>
<dbReference type="OrthoDB" id="9803990at2"/>
<dbReference type="InterPro" id="IPR029058">
    <property type="entry name" value="AB_hydrolase_fold"/>
</dbReference>
<organism evidence="4 5">
    <name type="scientific">Phaeodactylibacter xiamenensis</name>
    <dbReference type="NCBI Taxonomy" id="1524460"/>
    <lineage>
        <taxon>Bacteria</taxon>
        <taxon>Pseudomonadati</taxon>
        <taxon>Bacteroidota</taxon>
        <taxon>Saprospiria</taxon>
        <taxon>Saprospirales</taxon>
        <taxon>Haliscomenobacteraceae</taxon>
        <taxon>Phaeodactylibacter</taxon>
    </lineage>
</organism>
<keyword evidence="5" id="KW-1185">Reference proteome</keyword>
<protein>
    <submittedName>
        <fullName evidence="4">Esterase</fullName>
    </submittedName>
</protein>
<gene>
    <name evidence="4" type="ORF">IX84_14300</name>
</gene>
<feature type="domain" description="BD-FAE-like" evidence="3">
    <location>
        <begin position="37"/>
        <end position="155"/>
    </location>
</feature>
<dbReference type="PROSITE" id="PS01173">
    <property type="entry name" value="LIPASE_GDXG_HIS"/>
    <property type="match status" value="1"/>
</dbReference>
<dbReference type="STRING" id="1524460.IX84_14300"/>
<dbReference type="InterPro" id="IPR002168">
    <property type="entry name" value="Lipase_GDXG_HIS_AS"/>
</dbReference>
<keyword evidence="2" id="KW-0378">Hydrolase</keyword>
<dbReference type="AlphaFoldDB" id="A0A098S6H6"/>
<accession>A0A098S6H6</accession>
<evidence type="ECO:0000313" key="4">
    <source>
        <dbReference type="EMBL" id="KGE87696.1"/>
    </source>
</evidence>
<evidence type="ECO:0000313" key="5">
    <source>
        <dbReference type="Proteomes" id="UP000029736"/>
    </source>
</evidence>
<evidence type="ECO:0000256" key="2">
    <source>
        <dbReference type="ARBA" id="ARBA00022801"/>
    </source>
</evidence>
<comment type="similarity">
    <text evidence="1">Belongs to the 'GDXG' lipolytic enzyme family.</text>
</comment>
<dbReference type="SUPFAM" id="SSF53474">
    <property type="entry name" value="alpha/beta-Hydrolases"/>
    <property type="match status" value="1"/>
</dbReference>
<dbReference type="Gene3D" id="3.40.50.1820">
    <property type="entry name" value="alpha/beta hydrolase"/>
    <property type="match status" value="1"/>
</dbReference>
<name>A0A098S6H6_9BACT</name>
<evidence type="ECO:0000259" key="3">
    <source>
        <dbReference type="Pfam" id="PF20434"/>
    </source>
</evidence>
<dbReference type="InterPro" id="IPR050300">
    <property type="entry name" value="GDXG_lipolytic_enzyme"/>
</dbReference>
<dbReference type="EMBL" id="JPOS01000034">
    <property type="protein sequence ID" value="KGE87696.1"/>
    <property type="molecule type" value="Genomic_DNA"/>
</dbReference>
<evidence type="ECO:0000256" key="1">
    <source>
        <dbReference type="ARBA" id="ARBA00010515"/>
    </source>
</evidence>
<dbReference type="Pfam" id="PF20434">
    <property type="entry name" value="BD-FAE"/>
    <property type="match status" value="1"/>
</dbReference>
<sequence length="305" mass="33370">MKQQLTLLLTCLVLLVQARQRYSTVTYFETDSFSLELDLFLPETPSPVLKPLLIYVHGGGFSGGDRAGGHKLCAYLSEKGIAAATITYTLYMKDKSFSCDGILSEKIQAIRLAANQLWQATAFLTGQADKYGIDPSKIFIAGSSAGAETVLHAAFWDRSVMQLYGDPLPSRFQYAGLIGGAGAIMDMNGITPKTAIPALLFHGTVDPLVPYGTAAHHYCDTDATGWLMLFGSHSIYERYRDIGADVELHSFCGGGHGFAGAYFYKDQERVADFINRVLDGAHFQNHLIFQKGDKNAPKGQVFCRD</sequence>
<dbReference type="InterPro" id="IPR049492">
    <property type="entry name" value="BD-FAE-like_dom"/>
</dbReference>
<dbReference type="Proteomes" id="UP000029736">
    <property type="component" value="Unassembled WGS sequence"/>
</dbReference>
<dbReference type="GO" id="GO:0016787">
    <property type="term" value="F:hydrolase activity"/>
    <property type="evidence" value="ECO:0007669"/>
    <property type="project" value="UniProtKB-KW"/>
</dbReference>
<dbReference type="RefSeq" id="WP_044221575.1">
    <property type="nucleotide sequence ID" value="NZ_JBKAGJ010000029.1"/>
</dbReference>